<evidence type="ECO:0000256" key="1">
    <source>
        <dbReference type="ARBA" id="ARBA00007594"/>
    </source>
</evidence>
<accession>A0A6F9DXR9</accession>
<dbReference type="InterPro" id="IPR005996">
    <property type="entry name" value="Ribosomal_uL30_bac-type"/>
</dbReference>
<dbReference type="CDD" id="cd01658">
    <property type="entry name" value="Ribosomal_L30"/>
    <property type="match status" value="1"/>
</dbReference>
<organism evidence="7 8">
    <name type="scientific">Kyrpidia spormannii</name>
    <dbReference type="NCBI Taxonomy" id="2055160"/>
    <lineage>
        <taxon>Bacteria</taxon>
        <taxon>Bacillati</taxon>
        <taxon>Bacillota</taxon>
        <taxon>Bacilli</taxon>
        <taxon>Bacillales</taxon>
        <taxon>Alicyclobacillaceae</taxon>
        <taxon>Kyrpidia</taxon>
    </lineage>
</organism>
<dbReference type="Proteomes" id="UP000502196">
    <property type="component" value="Chromosome"/>
</dbReference>
<sequence length="61" mass="6934">MARLAITLVRSTIGRPEDQRATVRSLGLRKIRDTVVHEDTPTIRGMVKKIDHLVRVEEVAE</sequence>
<dbReference type="AlphaFoldDB" id="A0A6F9DXR9"/>
<evidence type="ECO:0000256" key="3">
    <source>
        <dbReference type="ARBA" id="ARBA00022980"/>
    </source>
</evidence>
<dbReference type="Gene3D" id="3.30.1390.20">
    <property type="entry name" value="Ribosomal protein L30, ferredoxin-like fold domain"/>
    <property type="match status" value="1"/>
</dbReference>
<evidence type="ECO:0000313" key="7">
    <source>
        <dbReference type="EMBL" id="CAB3389984.1"/>
    </source>
</evidence>
<evidence type="ECO:0000256" key="5">
    <source>
        <dbReference type="HAMAP-Rule" id="MF_01371"/>
    </source>
</evidence>
<dbReference type="RefSeq" id="WP_013074242.1">
    <property type="nucleotide sequence ID" value="NZ_CP024955.1"/>
</dbReference>
<comment type="subunit">
    <text evidence="2 5">Part of the 50S ribosomal subunit.</text>
</comment>
<dbReference type="FunFam" id="3.30.1390.20:FF:000001">
    <property type="entry name" value="50S ribosomal protein L30"/>
    <property type="match status" value="1"/>
</dbReference>
<feature type="domain" description="Large ribosomal subunit protein uL30-like ferredoxin-like fold" evidence="6">
    <location>
        <begin position="4"/>
        <end position="54"/>
    </location>
</feature>
<dbReference type="PANTHER" id="PTHR15892">
    <property type="entry name" value="MITOCHONDRIAL RIBOSOMAL PROTEIN L30"/>
    <property type="match status" value="1"/>
</dbReference>
<dbReference type="InterPro" id="IPR036919">
    <property type="entry name" value="Ribo_uL30_ferredoxin-like_sf"/>
</dbReference>
<dbReference type="HAMAP" id="MF_01371_B">
    <property type="entry name" value="Ribosomal_uL30_B"/>
    <property type="match status" value="1"/>
</dbReference>
<keyword evidence="3 5" id="KW-0689">Ribosomal protein</keyword>
<evidence type="ECO:0000259" key="6">
    <source>
        <dbReference type="Pfam" id="PF00327"/>
    </source>
</evidence>
<name>A0A6F9DXR9_9BACL</name>
<dbReference type="SUPFAM" id="SSF55129">
    <property type="entry name" value="Ribosomal protein L30p/L7e"/>
    <property type="match status" value="1"/>
</dbReference>
<dbReference type="EMBL" id="LR792683">
    <property type="protein sequence ID" value="CAB3389984.1"/>
    <property type="molecule type" value="Genomic_DNA"/>
</dbReference>
<dbReference type="Pfam" id="PF00327">
    <property type="entry name" value="Ribosomal_L30"/>
    <property type="match status" value="1"/>
</dbReference>
<dbReference type="PIRSF" id="PIRSF002211">
    <property type="entry name" value="Ribosomal_L30_bac-type"/>
    <property type="match status" value="1"/>
</dbReference>
<keyword evidence="4 5" id="KW-0687">Ribonucleoprotein</keyword>
<dbReference type="NCBIfam" id="TIGR01308">
    <property type="entry name" value="rpmD_bact"/>
    <property type="match status" value="1"/>
</dbReference>
<dbReference type="GO" id="GO:0022625">
    <property type="term" value="C:cytosolic large ribosomal subunit"/>
    <property type="evidence" value="ECO:0007669"/>
    <property type="project" value="TreeGrafter"/>
</dbReference>
<protein>
    <recommendedName>
        <fullName evidence="5">Large ribosomal subunit protein uL30</fullName>
    </recommendedName>
</protein>
<evidence type="ECO:0000256" key="4">
    <source>
        <dbReference type="ARBA" id="ARBA00023274"/>
    </source>
</evidence>
<evidence type="ECO:0000256" key="2">
    <source>
        <dbReference type="ARBA" id="ARBA00011838"/>
    </source>
</evidence>
<proteinExistence type="inferred from homology"/>
<dbReference type="InterPro" id="IPR016082">
    <property type="entry name" value="Ribosomal_uL30_ferredoxin-like"/>
</dbReference>
<dbReference type="GO" id="GO:0006412">
    <property type="term" value="P:translation"/>
    <property type="evidence" value="ECO:0007669"/>
    <property type="project" value="UniProtKB-UniRule"/>
</dbReference>
<dbReference type="GO" id="GO:0003735">
    <property type="term" value="F:structural constituent of ribosome"/>
    <property type="evidence" value="ECO:0007669"/>
    <property type="project" value="InterPro"/>
</dbReference>
<reference evidence="7 8" key="1">
    <citation type="submission" date="2020-04" db="EMBL/GenBank/DDBJ databases">
        <authorList>
            <person name="Hogendoorn C."/>
        </authorList>
    </citation>
    <scope>NUCLEOTIDE SEQUENCE [LARGE SCALE GENOMIC DNA]</scope>
    <source>
        <strain evidence="7">COOX1</strain>
    </source>
</reference>
<dbReference type="PANTHER" id="PTHR15892:SF2">
    <property type="entry name" value="LARGE RIBOSOMAL SUBUNIT PROTEIN UL30M"/>
    <property type="match status" value="1"/>
</dbReference>
<gene>
    <name evidence="5 7" type="primary">rpmD</name>
    <name evidence="7" type="ORF">COOX1_0181</name>
</gene>
<comment type="similarity">
    <text evidence="1 5">Belongs to the universal ribosomal protein uL30 family.</text>
</comment>
<evidence type="ECO:0000313" key="8">
    <source>
        <dbReference type="Proteomes" id="UP000502196"/>
    </source>
</evidence>